<dbReference type="Pfam" id="PF10294">
    <property type="entry name" value="Methyltransf_16"/>
    <property type="match status" value="1"/>
</dbReference>
<feature type="compositionally biased region" description="Low complexity" evidence="1">
    <location>
        <begin position="40"/>
        <end position="90"/>
    </location>
</feature>
<dbReference type="Proteomes" id="UP000188533">
    <property type="component" value="Unassembled WGS sequence"/>
</dbReference>
<accession>A0A1Q3DVC0</accession>
<feature type="region of interest" description="Disordered" evidence="1">
    <location>
        <begin position="1"/>
        <end position="90"/>
    </location>
</feature>
<comment type="caution">
    <text evidence="2">The sequence shown here is derived from an EMBL/GenBank/DDBJ whole genome shotgun (WGS) entry which is preliminary data.</text>
</comment>
<dbReference type="PANTHER" id="PTHR14614">
    <property type="entry name" value="HEPATOCELLULAR CARCINOMA-ASSOCIATED ANTIGEN"/>
    <property type="match status" value="1"/>
</dbReference>
<evidence type="ECO:0000256" key="1">
    <source>
        <dbReference type="SAM" id="MobiDB-lite"/>
    </source>
</evidence>
<dbReference type="PANTHER" id="PTHR14614:SF142">
    <property type="entry name" value="FAM86 N-TERMINAL DOMAIN-CONTAINING PROTEIN"/>
    <property type="match status" value="1"/>
</dbReference>
<dbReference type="SUPFAM" id="SSF53335">
    <property type="entry name" value="S-adenosyl-L-methionine-dependent methyltransferases"/>
    <property type="match status" value="1"/>
</dbReference>
<dbReference type="InterPro" id="IPR029063">
    <property type="entry name" value="SAM-dependent_MTases_sf"/>
</dbReference>
<protein>
    <submittedName>
        <fullName evidence="2">Uncharacterized protein</fullName>
    </submittedName>
</protein>
<proteinExistence type="predicted"/>
<evidence type="ECO:0000313" key="3">
    <source>
        <dbReference type="Proteomes" id="UP000188533"/>
    </source>
</evidence>
<dbReference type="GO" id="GO:0008757">
    <property type="term" value="F:S-adenosylmethionine-dependent methyltransferase activity"/>
    <property type="evidence" value="ECO:0007669"/>
    <property type="project" value="UniProtKB-ARBA"/>
</dbReference>
<name>A0A1Q3DVC0_LENED</name>
<dbReference type="Gene3D" id="3.40.50.150">
    <property type="entry name" value="Vaccinia Virus protein VP39"/>
    <property type="match status" value="1"/>
</dbReference>
<dbReference type="STRING" id="5353.A0A1Q3DVC0"/>
<dbReference type="InterPro" id="IPR019410">
    <property type="entry name" value="Methyltransf_16"/>
</dbReference>
<dbReference type="AlphaFoldDB" id="A0A1Q3DVC0"/>
<reference evidence="2 3" key="2">
    <citation type="submission" date="2017-02" db="EMBL/GenBank/DDBJ databases">
        <title>A genome survey and senescence transcriptome analysis in Lentinula edodes.</title>
        <authorList>
            <person name="Sakamoto Y."/>
            <person name="Nakade K."/>
            <person name="Sato S."/>
            <person name="Yoshida Y."/>
            <person name="Miyazaki K."/>
            <person name="Natsume S."/>
            <person name="Konno N."/>
        </authorList>
    </citation>
    <scope>NUCLEOTIDE SEQUENCE [LARGE SCALE GENOMIC DNA]</scope>
    <source>
        <strain evidence="2 3">NBRC 111202</strain>
    </source>
</reference>
<dbReference type="EMBL" id="BDGU01000007">
    <property type="protein sequence ID" value="GAV98951.1"/>
    <property type="molecule type" value="Genomic_DNA"/>
</dbReference>
<gene>
    <name evidence="2" type="ORF">LENED_000374</name>
</gene>
<reference evidence="2 3" key="1">
    <citation type="submission" date="2016-08" db="EMBL/GenBank/DDBJ databases">
        <authorList>
            <consortium name="Lentinula edodes genome sequencing consortium"/>
            <person name="Sakamoto Y."/>
            <person name="Nakade K."/>
            <person name="Sato S."/>
            <person name="Yoshida Y."/>
            <person name="Miyazaki K."/>
            <person name="Natsume S."/>
            <person name="Konno N."/>
        </authorList>
    </citation>
    <scope>NUCLEOTIDE SEQUENCE [LARGE SCALE GENOMIC DNA]</scope>
    <source>
        <strain evidence="2 3">NBRC 111202</strain>
    </source>
</reference>
<organism evidence="2 3">
    <name type="scientific">Lentinula edodes</name>
    <name type="common">Shiitake mushroom</name>
    <name type="synonym">Lentinus edodes</name>
    <dbReference type="NCBI Taxonomy" id="5353"/>
    <lineage>
        <taxon>Eukaryota</taxon>
        <taxon>Fungi</taxon>
        <taxon>Dikarya</taxon>
        <taxon>Basidiomycota</taxon>
        <taxon>Agaricomycotina</taxon>
        <taxon>Agaricomycetes</taxon>
        <taxon>Agaricomycetidae</taxon>
        <taxon>Agaricales</taxon>
        <taxon>Marasmiineae</taxon>
        <taxon>Omphalotaceae</taxon>
        <taxon>Lentinula</taxon>
    </lineage>
</organism>
<evidence type="ECO:0000313" key="2">
    <source>
        <dbReference type="EMBL" id="GAV98951.1"/>
    </source>
</evidence>
<sequence length="675" mass="70328">MYIPLVSTRSTKKSYKRAGGGGSSSSSSSSGKGSSGSGSGSSSSGKGSSSSSGGKGSSSSTPSKGSSSSAGSSLAGTKGSTASTSSTIYGSSRSITPYSNGVTKIITIPSGQLFAGRSAGGATRDQIYGTKTYGSGYPGVSGRGVASRGFPFFFWPVVWGGLAGGSASYLYDEKEYGSPDNSSRPGGKLLTAAFQSNSTSSIFRILSDNTTVVNLISDIHANCSSHLTPSSASSSSSAVLYNSSAPDAPKPEQVVQYFRSSTVALTLDGYNNTAVFDSEGTADVPLPSGVDTTLLDCMNSTIGAAVPLVDAGSIRWGMSSYDSDSADSPDLADIQDEAAALLAICAGTASAGTVRRHFEFDSGRIQITLSDVPLSTNASNGDYFGSVGAQTWGGACVLAEEIADNTVVFFPNPTDVKDVSERTFRVLELGAGTGLVSLVAGKAAMLKIPECKMDIIATDYYPSVLDNLKANIEANFPVPSPSLTISSQFLDWASFSSPSDITSGNDTSSTVGLFDVIFGADIIYEPLHASWIRKVVQNTLRKPSSSEKDCPDRNNNNGQGGVFHLVIPLRPTFVAESNTIEQEFRFAGPGLDKVKNDLVILSREIIVCDAEEEEEDDIDQYSVSDDVGNQAGEAVGRKQLCRCNRELKVLYLEDKVPPRLGLGPDVQGSLSGKRI</sequence>
<keyword evidence="3" id="KW-1185">Reference proteome</keyword>